<sequence>MRLDPRRITLLSAGLAGAAGALLVLSLPGRDAPASAPAAATTATADSLLQPCGDPGQFLPRRVELHRLVEAAQPVPPVLEVIVRPSFHATRVLQLYPRDGRWHVGVSVVDTPRLHLHHRKAGAPPPAVEDPPTPRVEFHEREVAEDTAARMVLEWRRSVETTHAADAGGLDGVSYGFYFDGRCAQMWSPAPGSRNHRLEAVVDALLDHAPEAEVVRHLQAVGAPRRPGR</sequence>
<dbReference type="AlphaFoldDB" id="A0A5C4RNQ9"/>
<reference evidence="1 2" key="1">
    <citation type="submission" date="2019-03" db="EMBL/GenBank/DDBJ databases">
        <title>Arenimonas daejeonensis sp. nov., isolated from compost.</title>
        <authorList>
            <person name="Jeon C.O."/>
        </authorList>
    </citation>
    <scope>NUCLEOTIDE SEQUENCE [LARGE SCALE GENOMIC DNA]</scope>
    <source>
        <strain evidence="1 2">R29</strain>
    </source>
</reference>
<dbReference type="OrthoDB" id="9846553at2"/>
<proteinExistence type="predicted"/>
<dbReference type="Proteomes" id="UP000305760">
    <property type="component" value="Unassembled WGS sequence"/>
</dbReference>
<dbReference type="EMBL" id="SMDR01000004">
    <property type="protein sequence ID" value="TNJ32883.1"/>
    <property type="molecule type" value="Genomic_DNA"/>
</dbReference>
<keyword evidence="2" id="KW-1185">Reference proteome</keyword>
<dbReference type="InterPro" id="IPR006311">
    <property type="entry name" value="TAT_signal"/>
</dbReference>
<evidence type="ECO:0000313" key="2">
    <source>
        <dbReference type="Proteomes" id="UP000305760"/>
    </source>
</evidence>
<comment type="caution">
    <text evidence="1">The sequence shown here is derived from an EMBL/GenBank/DDBJ whole genome shotgun (WGS) entry which is preliminary data.</text>
</comment>
<dbReference type="PROSITE" id="PS51318">
    <property type="entry name" value="TAT"/>
    <property type="match status" value="1"/>
</dbReference>
<evidence type="ECO:0000313" key="1">
    <source>
        <dbReference type="EMBL" id="TNJ32883.1"/>
    </source>
</evidence>
<protein>
    <submittedName>
        <fullName evidence="1">Uncharacterized protein</fullName>
    </submittedName>
</protein>
<gene>
    <name evidence="1" type="ORF">E1B00_14315</name>
</gene>
<organism evidence="1 2">
    <name type="scientific">Arenimonas terrae</name>
    <dbReference type="NCBI Taxonomy" id="2546226"/>
    <lineage>
        <taxon>Bacteria</taxon>
        <taxon>Pseudomonadati</taxon>
        <taxon>Pseudomonadota</taxon>
        <taxon>Gammaproteobacteria</taxon>
        <taxon>Lysobacterales</taxon>
        <taxon>Lysobacteraceae</taxon>
        <taxon>Arenimonas</taxon>
    </lineage>
</organism>
<dbReference type="RefSeq" id="WP_139449980.1">
    <property type="nucleotide sequence ID" value="NZ_SMDR01000004.1"/>
</dbReference>
<name>A0A5C4RNQ9_9GAMM</name>
<accession>A0A5C4RNQ9</accession>